<dbReference type="PRINTS" id="PR00704">
    <property type="entry name" value="CALPAIN"/>
</dbReference>
<accession>A0A820DH34</accession>
<reference evidence="2" key="1">
    <citation type="submission" date="2021-02" db="EMBL/GenBank/DDBJ databases">
        <authorList>
            <person name="Nowell W R."/>
        </authorList>
    </citation>
    <scope>NUCLEOTIDE SEQUENCE</scope>
</reference>
<sequence>MTKWEHTIRLFEGQEFESIRLQCLKENKLFEDPIFPAQFESLSNNYQKLIPNWHDIIWKRPGEIVE</sequence>
<evidence type="ECO:0000313" key="3">
    <source>
        <dbReference type="Proteomes" id="UP000663844"/>
    </source>
</evidence>
<protein>
    <submittedName>
        <fullName evidence="2">Uncharacterized protein</fullName>
    </submittedName>
</protein>
<evidence type="ECO:0000256" key="1">
    <source>
        <dbReference type="ARBA" id="ARBA00007623"/>
    </source>
</evidence>
<dbReference type="GO" id="GO:0004198">
    <property type="term" value="F:calcium-dependent cysteine-type endopeptidase activity"/>
    <property type="evidence" value="ECO:0007669"/>
    <property type="project" value="InterPro"/>
</dbReference>
<dbReference type="GO" id="GO:0006508">
    <property type="term" value="P:proteolysis"/>
    <property type="evidence" value="ECO:0007669"/>
    <property type="project" value="InterPro"/>
</dbReference>
<proteinExistence type="inferred from homology"/>
<organism evidence="2 3">
    <name type="scientific">Adineta steineri</name>
    <dbReference type="NCBI Taxonomy" id="433720"/>
    <lineage>
        <taxon>Eukaryota</taxon>
        <taxon>Metazoa</taxon>
        <taxon>Spiralia</taxon>
        <taxon>Gnathifera</taxon>
        <taxon>Rotifera</taxon>
        <taxon>Eurotatoria</taxon>
        <taxon>Bdelloidea</taxon>
        <taxon>Adinetida</taxon>
        <taxon>Adinetidae</taxon>
        <taxon>Adineta</taxon>
    </lineage>
</organism>
<dbReference type="SUPFAM" id="SSF54001">
    <property type="entry name" value="Cysteine proteinases"/>
    <property type="match status" value="1"/>
</dbReference>
<dbReference type="InterPro" id="IPR038765">
    <property type="entry name" value="Papain-like_cys_pep_sf"/>
</dbReference>
<feature type="non-terminal residue" evidence="2">
    <location>
        <position position="66"/>
    </location>
</feature>
<comment type="similarity">
    <text evidence="1">Belongs to the peptidase C2 family.</text>
</comment>
<dbReference type="InterPro" id="IPR022684">
    <property type="entry name" value="Calpain_cysteine_protease"/>
</dbReference>
<gene>
    <name evidence="2" type="ORF">OXD698_LOCUS42459</name>
</gene>
<evidence type="ECO:0000313" key="2">
    <source>
        <dbReference type="EMBL" id="CAF4232166.1"/>
    </source>
</evidence>
<name>A0A820DH34_9BILA</name>
<dbReference type="AlphaFoldDB" id="A0A820DH34"/>
<comment type="caution">
    <text evidence="2">The sequence shown here is derived from an EMBL/GenBank/DDBJ whole genome shotgun (WGS) entry which is preliminary data.</text>
</comment>
<dbReference type="Proteomes" id="UP000663844">
    <property type="component" value="Unassembled WGS sequence"/>
</dbReference>
<dbReference type="EMBL" id="CAJOAZ010011132">
    <property type="protein sequence ID" value="CAF4232166.1"/>
    <property type="molecule type" value="Genomic_DNA"/>
</dbReference>